<evidence type="ECO:0000259" key="5">
    <source>
        <dbReference type="PROSITE" id="PS51898"/>
    </source>
</evidence>
<evidence type="ECO:0000256" key="4">
    <source>
        <dbReference type="ARBA" id="ARBA00023172"/>
    </source>
</evidence>
<evidence type="ECO:0000313" key="6">
    <source>
        <dbReference type="EMBL" id="EAS47415.1"/>
    </source>
</evidence>
<dbReference type="InterPro" id="IPR011010">
    <property type="entry name" value="DNA_brk_join_enz"/>
</dbReference>
<dbReference type="Pfam" id="PF00589">
    <property type="entry name" value="Phage_integrase"/>
    <property type="match status" value="1"/>
</dbReference>
<dbReference type="SUPFAM" id="SSF56349">
    <property type="entry name" value="DNA breaking-rejoining enzymes"/>
    <property type="match status" value="1"/>
</dbReference>
<accession>Q1YTS2</accession>
<keyword evidence="2" id="KW-0229">DNA integration</keyword>
<comment type="caution">
    <text evidence="6">The sequence shown here is derived from an EMBL/GenBank/DDBJ whole genome shotgun (WGS) entry which is preliminary data.</text>
</comment>
<evidence type="ECO:0000313" key="7">
    <source>
        <dbReference type="Proteomes" id="UP000005555"/>
    </source>
</evidence>
<gene>
    <name evidence="6" type="ORF">GB2207_01387</name>
</gene>
<dbReference type="InterPro" id="IPR010998">
    <property type="entry name" value="Integrase_recombinase_N"/>
</dbReference>
<dbReference type="Gene3D" id="1.10.150.130">
    <property type="match status" value="1"/>
</dbReference>
<dbReference type="GO" id="GO:0015074">
    <property type="term" value="P:DNA integration"/>
    <property type="evidence" value="ECO:0007669"/>
    <property type="project" value="UniProtKB-KW"/>
</dbReference>
<dbReference type="HOGENOM" id="CLU_043523_1_0_6"/>
<dbReference type="AlphaFoldDB" id="Q1YTS2"/>
<dbReference type="InterPro" id="IPR002104">
    <property type="entry name" value="Integrase_catalytic"/>
</dbReference>
<keyword evidence="3" id="KW-0238">DNA-binding</keyword>
<dbReference type="STRING" id="314287.GB2207_01387"/>
<name>Q1YTS2_9GAMM</name>
<dbReference type="eggNOG" id="COG0582">
    <property type="taxonomic scope" value="Bacteria"/>
</dbReference>
<comment type="similarity">
    <text evidence="1">Belongs to the 'phage' integrase family.</text>
</comment>
<evidence type="ECO:0000256" key="2">
    <source>
        <dbReference type="ARBA" id="ARBA00022908"/>
    </source>
</evidence>
<dbReference type="PROSITE" id="PS51898">
    <property type="entry name" value="TYR_RECOMBINASE"/>
    <property type="match status" value="1"/>
</dbReference>
<dbReference type="PANTHER" id="PTHR30349:SF41">
    <property type="entry name" value="INTEGRASE_RECOMBINASE PROTEIN MJ0367-RELATED"/>
    <property type="match status" value="1"/>
</dbReference>
<sequence>MLVVDPSTKLSSLPTIEEALETYFAVIGQGRQKLFFTTAQRYITYLVECLGNKPIDNYTSKDATVLREWLIEKGLSNSSLQRVFSGIKAVINFVTLEQALECQNAFAKVYLPSNTDAKKRHAVTPANMTKINKECIALDDDIRWLVAIIFDTGMRLSEAAGLMLSDLRLDEEIPYIHLIPHPHRRLKTASSERKIPLIGLSLWAAKRLKQHSTGLYCFPRYTNSQRCNSNSASAAINKWIKTVAGPNDVVHGLRHSFRDRLRAVEAPTDMIDQLGGWALKSVGQTYGDGYELALLVKYLGKLSDA</sequence>
<dbReference type="GO" id="GO:0006310">
    <property type="term" value="P:DNA recombination"/>
    <property type="evidence" value="ECO:0007669"/>
    <property type="project" value="UniProtKB-KW"/>
</dbReference>
<feature type="domain" description="Tyr recombinase" evidence="5">
    <location>
        <begin position="118"/>
        <end position="299"/>
    </location>
</feature>
<evidence type="ECO:0000256" key="1">
    <source>
        <dbReference type="ARBA" id="ARBA00008857"/>
    </source>
</evidence>
<dbReference type="GO" id="GO:0003677">
    <property type="term" value="F:DNA binding"/>
    <property type="evidence" value="ECO:0007669"/>
    <property type="project" value="UniProtKB-KW"/>
</dbReference>
<dbReference type="EMBL" id="AAPI01000002">
    <property type="protein sequence ID" value="EAS47415.1"/>
    <property type="molecule type" value="Genomic_DNA"/>
</dbReference>
<evidence type="ECO:0000256" key="3">
    <source>
        <dbReference type="ARBA" id="ARBA00023125"/>
    </source>
</evidence>
<dbReference type="Gene3D" id="1.10.443.10">
    <property type="entry name" value="Intergrase catalytic core"/>
    <property type="match status" value="1"/>
</dbReference>
<organism evidence="6 7">
    <name type="scientific">gamma proteobacterium HTCC2207</name>
    <dbReference type="NCBI Taxonomy" id="314287"/>
    <lineage>
        <taxon>Bacteria</taxon>
        <taxon>Pseudomonadati</taxon>
        <taxon>Pseudomonadota</taxon>
        <taxon>Gammaproteobacteria</taxon>
        <taxon>Cellvibrionales</taxon>
        <taxon>Porticoccaceae</taxon>
        <taxon>SAR92 clade</taxon>
    </lineage>
</organism>
<dbReference type="InterPro" id="IPR013762">
    <property type="entry name" value="Integrase-like_cat_sf"/>
</dbReference>
<keyword evidence="7" id="KW-1185">Reference proteome</keyword>
<dbReference type="Proteomes" id="UP000005555">
    <property type="component" value="Unassembled WGS sequence"/>
</dbReference>
<dbReference type="InterPro" id="IPR050090">
    <property type="entry name" value="Tyrosine_recombinase_XerCD"/>
</dbReference>
<keyword evidence="4" id="KW-0233">DNA recombination</keyword>
<protein>
    <submittedName>
        <fullName evidence="6">Phage integrase</fullName>
    </submittedName>
</protein>
<dbReference type="PANTHER" id="PTHR30349">
    <property type="entry name" value="PHAGE INTEGRASE-RELATED"/>
    <property type="match status" value="1"/>
</dbReference>
<reference evidence="6 7" key="1">
    <citation type="submission" date="2006-03" db="EMBL/GenBank/DDBJ databases">
        <authorList>
            <person name="Giovannoni S.J."/>
            <person name="Cho J.-C."/>
            <person name="Ferriera S."/>
            <person name="Johnson J."/>
            <person name="Kravitz S."/>
            <person name="Halpern A."/>
            <person name="Remington K."/>
            <person name="Beeson K."/>
            <person name="Tran B."/>
            <person name="Rogers Y.-H."/>
            <person name="Friedman R."/>
            <person name="Venter J.C."/>
        </authorList>
    </citation>
    <scope>NUCLEOTIDE SEQUENCE [LARGE SCALE GENOMIC DNA]</scope>
    <source>
        <strain evidence="6 7">HTCC2207</strain>
    </source>
</reference>
<proteinExistence type="inferred from homology"/>